<dbReference type="EMBL" id="FYEW01000002">
    <property type="protein sequence ID" value="SNC75226.1"/>
    <property type="molecule type" value="Genomic_DNA"/>
</dbReference>
<accession>A0A212UAK3</accession>
<evidence type="ECO:0000313" key="2">
    <source>
        <dbReference type="Proteomes" id="UP000198131"/>
    </source>
</evidence>
<reference evidence="2" key="1">
    <citation type="submission" date="2017-06" db="EMBL/GenBank/DDBJ databases">
        <authorList>
            <person name="Varghese N."/>
            <person name="Submissions S."/>
        </authorList>
    </citation>
    <scope>NUCLEOTIDE SEQUENCE [LARGE SCALE GENOMIC DNA]</scope>
    <source>
        <strain evidence="2">DSM 11116</strain>
    </source>
</reference>
<evidence type="ECO:0008006" key="3">
    <source>
        <dbReference type="Google" id="ProtNLM"/>
    </source>
</evidence>
<keyword evidence="2" id="KW-1185">Reference proteome</keyword>
<organism evidence="1 2">
    <name type="scientific">Hymenobacter gelipurpurascens</name>
    <dbReference type="NCBI Taxonomy" id="89968"/>
    <lineage>
        <taxon>Bacteria</taxon>
        <taxon>Pseudomonadati</taxon>
        <taxon>Bacteroidota</taxon>
        <taxon>Cytophagia</taxon>
        <taxon>Cytophagales</taxon>
        <taxon>Hymenobacteraceae</taxon>
        <taxon>Hymenobacter</taxon>
    </lineage>
</organism>
<dbReference type="OrthoDB" id="962520at2"/>
<sequence>MHLIAYRSEYRLYFDESRNMLLYERLEELTFATELPYYLLDWQRALTKVRPGFTVLCDVRLTLGPNTTVLPTFLRAYELMLAAGIAVMAEVYPDGPTRMAVSQKLRQLSPLPTRQFTDLADAEGFLQSYSTTAAS</sequence>
<dbReference type="RefSeq" id="WP_088844101.1">
    <property type="nucleotide sequence ID" value="NZ_FYEW01000002.1"/>
</dbReference>
<protein>
    <recommendedName>
        <fullName evidence="3">SpoIIAA-like</fullName>
    </recommendedName>
</protein>
<name>A0A212UAK3_9BACT</name>
<evidence type="ECO:0000313" key="1">
    <source>
        <dbReference type="EMBL" id="SNC75226.1"/>
    </source>
</evidence>
<proteinExistence type="predicted"/>
<gene>
    <name evidence="1" type="ORF">SAMN06265337_2768</name>
</gene>
<dbReference type="AlphaFoldDB" id="A0A212UAK3"/>
<dbReference type="Proteomes" id="UP000198131">
    <property type="component" value="Unassembled WGS sequence"/>
</dbReference>